<keyword evidence="2 7" id="KW-0285">Flavoprotein</keyword>
<dbReference type="PANTHER" id="PTHR10578">
    <property type="entry name" value="S -2-HYDROXY-ACID OXIDASE-RELATED"/>
    <property type="match status" value="1"/>
</dbReference>
<dbReference type="Pfam" id="PF01070">
    <property type="entry name" value="FMN_dh"/>
    <property type="match status" value="1"/>
</dbReference>
<sequence length="378" mass="41047">MNHADLRAFARRRLPRGLFEYIDRGTEDEVALDVNRAAWDALKLLPSVLVDVSTVSIRTELFGRALAMPAIVAPTAMAGLVWLDGEVAVARAAAQMGIPFCVSTQSVTPIERIVAEAGGDIWFQLYVWKDRALSYGLVDRAQASGARVLVVTVDCPVSSNREYNERNGFGLPLRPSVRAGFDVLTHPRWLTGVLLKMLLRNGLPSFAHYPPEFRTEVTRTPASDRVDVAADLGWDDIAELRRRWRGPVVLKGIQRLEDAERAAALGLDGIVVSNHGGRVLDSSRGTADALPEIADAVGGRLTVMVDSGIRRGSDVVKALALGAKAVLVGRPVLYGAAIAGADGARRYLDILRAETERSLALAGRTSLIDLSRELVWRE</sequence>
<reference evidence="9" key="1">
    <citation type="journal article" date="2014" name="Int. J. Syst. Evol. Microbiol.">
        <title>Complete genome sequence of Corynebacterium casei LMG S-19264T (=DSM 44701T), isolated from a smear-ripened cheese.</title>
        <authorList>
            <consortium name="US DOE Joint Genome Institute (JGI-PGF)"/>
            <person name="Walter F."/>
            <person name="Albersmeier A."/>
            <person name="Kalinowski J."/>
            <person name="Ruckert C."/>
        </authorList>
    </citation>
    <scope>NUCLEOTIDE SEQUENCE</scope>
    <source>
        <strain evidence="9">CGMCC 1.15725</strain>
    </source>
</reference>
<evidence type="ECO:0000256" key="2">
    <source>
        <dbReference type="ARBA" id="ARBA00022630"/>
    </source>
</evidence>
<feature type="binding site" evidence="7">
    <location>
        <position position="251"/>
    </location>
    <ligand>
        <name>FMN</name>
        <dbReference type="ChEBI" id="CHEBI:58210"/>
    </ligand>
</feature>
<feature type="binding site" evidence="7">
    <location>
        <position position="278"/>
    </location>
    <ligand>
        <name>glyoxylate</name>
        <dbReference type="ChEBI" id="CHEBI:36655"/>
    </ligand>
</feature>
<comment type="cofactor">
    <cofactor evidence="1">
        <name>FMN</name>
        <dbReference type="ChEBI" id="CHEBI:58210"/>
    </cofactor>
</comment>
<evidence type="ECO:0000256" key="6">
    <source>
        <dbReference type="PIRSR" id="PIRSR000138-1"/>
    </source>
</evidence>
<keyword evidence="3 7" id="KW-0288">FMN</keyword>
<keyword evidence="10" id="KW-1185">Reference proteome</keyword>
<dbReference type="Gene3D" id="3.20.20.70">
    <property type="entry name" value="Aldolase class I"/>
    <property type="match status" value="1"/>
</dbReference>
<dbReference type="GO" id="GO:0009060">
    <property type="term" value="P:aerobic respiration"/>
    <property type="evidence" value="ECO:0007669"/>
    <property type="project" value="TreeGrafter"/>
</dbReference>
<feature type="binding site" evidence="7">
    <location>
        <position position="126"/>
    </location>
    <ligand>
        <name>glyoxylate</name>
        <dbReference type="ChEBI" id="CHEBI:36655"/>
    </ligand>
</feature>
<protein>
    <submittedName>
        <fullName evidence="9">Alpha-hydroxy-acid oxidizing enzyme</fullName>
    </submittedName>
</protein>
<feature type="binding site" evidence="7">
    <location>
        <begin position="329"/>
        <end position="330"/>
    </location>
    <ligand>
        <name>FMN</name>
        <dbReference type="ChEBI" id="CHEBI:58210"/>
    </ligand>
</feature>
<feature type="binding site" evidence="7">
    <location>
        <position position="275"/>
    </location>
    <ligand>
        <name>glyoxylate</name>
        <dbReference type="ChEBI" id="CHEBI:36655"/>
    </ligand>
</feature>
<feature type="active site" description="Proton acceptor" evidence="6">
    <location>
        <position position="275"/>
    </location>
</feature>
<evidence type="ECO:0000313" key="10">
    <source>
        <dbReference type="Proteomes" id="UP000646365"/>
    </source>
</evidence>
<name>A0A8J2Z184_9PROT</name>
<accession>A0A8J2Z184</accession>
<dbReference type="EMBL" id="BMJQ01000029">
    <property type="protein sequence ID" value="GGF49069.1"/>
    <property type="molecule type" value="Genomic_DNA"/>
</dbReference>
<evidence type="ECO:0000313" key="9">
    <source>
        <dbReference type="EMBL" id="GGF49069.1"/>
    </source>
</evidence>
<dbReference type="InterPro" id="IPR013785">
    <property type="entry name" value="Aldolase_TIM"/>
</dbReference>
<dbReference type="PANTHER" id="PTHR10578:SF107">
    <property type="entry name" value="2-HYDROXYACID OXIDASE 1"/>
    <property type="match status" value="1"/>
</dbReference>
<feature type="binding site" evidence="7">
    <location>
        <begin position="74"/>
        <end position="76"/>
    </location>
    <ligand>
        <name>FMN</name>
        <dbReference type="ChEBI" id="CHEBI:58210"/>
    </ligand>
</feature>
<feature type="binding site" evidence="7">
    <location>
        <position position="103"/>
    </location>
    <ligand>
        <name>FMN</name>
        <dbReference type="ChEBI" id="CHEBI:58210"/>
    </ligand>
</feature>
<reference evidence="9" key="2">
    <citation type="submission" date="2020-09" db="EMBL/GenBank/DDBJ databases">
        <authorList>
            <person name="Sun Q."/>
            <person name="Zhou Y."/>
        </authorList>
    </citation>
    <scope>NUCLEOTIDE SEQUENCE</scope>
    <source>
        <strain evidence="9">CGMCC 1.15725</strain>
    </source>
</reference>
<dbReference type="InterPro" id="IPR012133">
    <property type="entry name" value="Alpha-hydoxy_acid_DH_FMN"/>
</dbReference>
<feature type="binding site" evidence="7">
    <location>
        <position position="21"/>
    </location>
    <ligand>
        <name>glyoxylate</name>
        <dbReference type="ChEBI" id="CHEBI:36655"/>
    </ligand>
</feature>
<evidence type="ECO:0000256" key="1">
    <source>
        <dbReference type="ARBA" id="ARBA00001917"/>
    </source>
</evidence>
<dbReference type="Proteomes" id="UP000646365">
    <property type="component" value="Unassembled WGS sequence"/>
</dbReference>
<dbReference type="CDD" id="cd02809">
    <property type="entry name" value="alpha_hydroxyacid_oxid_FMN"/>
    <property type="match status" value="1"/>
</dbReference>
<feature type="binding site" evidence="7">
    <location>
        <position position="273"/>
    </location>
    <ligand>
        <name>FMN</name>
        <dbReference type="ChEBI" id="CHEBI:58210"/>
    </ligand>
</feature>
<gene>
    <name evidence="9" type="ORF">GCM10011611_64320</name>
</gene>
<dbReference type="PROSITE" id="PS51349">
    <property type="entry name" value="FMN_HYDROXY_ACID_DH_2"/>
    <property type="match status" value="1"/>
</dbReference>
<feature type="binding site" evidence="7">
    <location>
        <position position="161"/>
    </location>
    <ligand>
        <name>glyoxylate</name>
        <dbReference type="ChEBI" id="CHEBI:36655"/>
    </ligand>
</feature>
<organism evidence="9 10">
    <name type="scientific">Aliidongia dinghuensis</name>
    <dbReference type="NCBI Taxonomy" id="1867774"/>
    <lineage>
        <taxon>Bacteria</taxon>
        <taxon>Pseudomonadati</taxon>
        <taxon>Pseudomonadota</taxon>
        <taxon>Alphaproteobacteria</taxon>
        <taxon>Rhodospirillales</taxon>
        <taxon>Dongiaceae</taxon>
        <taxon>Aliidongia</taxon>
    </lineage>
</organism>
<evidence type="ECO:0000259" key="8">
    <source>
        <dbReference type="PROSITE" id="PS51349"/>
    </source>
</evidence>
<dbReference type="FunFam" id="3.20.20.70:FF:000029">
    <property type="entry name" value="L-lactate dehydrogenase"/>
    <property type="match status" value="1"/>
</dbReference>
<feature type="binding site" evidence="7">
    <location>
        <begin position="306"/>
        <end position="310"/>
    </location>
    <ligand>
        <name>FMN</name>
        <dbReference type="ChEBI" id="CHEBI:58210"/>
    </ligand>
</feature>
<comment type="similarity">
    <text evidence="5">Belongs to the FMN-dependent alpha-hydroxy acid dehydrogenase family.</text>
</comment>
<feature type="binding site" evidence="7">
    <location>
        <position position="124"/>
    </location>
    <ligand>
        <name>FMN</name>
        <dbReference type="ChEBI" id="CHEBI:58210"/>
    </ligand>
</feature>
<dbReference type="GO" id="GO:0004459">
    <property type="term" value="F:L-lactate dehydrogenase (NAD+) activity"/>
    <property type="evidence" value="ECO:0007669"/>
    <property type="project" value="TreeGrafter"/>
</dbReference>
<dbReference type="GO" id="GO:0010181">
    <property type="term" value="F:FMN binding"/>
    <property type="evidence" value="ECO:0007669"/>
    <property type="project" value="InterPro"/>
</dbReference>
<dbReference type="SUPFAM" id="SSF51395">
    <property type="entry name" value="FMN-linked oxidoreductases"/>
    <property type="match status" value="1"/>
</dbReference>
<dbReference type="RefSeq" id="WP_229744131.1">
    <property type="nucleotide sequence ID" value="NZ_BMJQ01000029.1"/>
</dbReference>
<feature type="binding site" evidence="7">
    <location>
        <position position="152"/>
    </location>
    <ligand>
        <name>FMN</name>
        <dbReference type="ChEBI" id="CHEBI:58210"/>
    </ligand>
</feature>
<dbReference type="InterPro" id="IPR037396">
    <property type="entry name" value="FMN_HAD"/>
</dbReference>
<evidence type="ECO:0000256" key="3">
    <source>
        <dbReference type="ARBA" id="ARBA00022643"/>
    </source>
</evidence>
<evidence type="ECO:0000256" key="5">
    <source>
        <dbReference type="ARBA" id="ARBA00024042"/>
    </source>
</evidence>
<dbReference type="GO" id="GO:0005886">
    <property type="term" value="C:plasma membrane"/>
    <property type="evidence" value="ECO:0007669"/>
    <property type="project" value="TreeGrafter"/>
</dbReference>
<feature type="domain" description="FMN hydroxy acid dehydrogenase" evidence="8">
    <location>
        <begin position="1"/>
        <end position="378"/>
    </location>
</feature>
<dbReference type="PIRSF" id="PIRSF000138">
    <property type="entry name" value="Al-hdrx_acd_dh"/>
    <property type="match status" value="1"/>
</dbReference>
<evidence type="ECO:0000256" key="4">
    <source>
        <dbReference type="ARBA" id="ARBA00023002"/>
    </source>
</evidence>
<comment type="caution">
    <text evidence="9">The sequence shown here is derived from an EMBL/GenBank/DDBJ whole genome shotgun (WGS) entry which is preliminary data.</text>
</comment>
<proteinExistence type="inferred from homology"/>
<dbReference type="InterPro" id="IPR000262">
    <property type="entry name" value="FMN-dep_DH"/>
</dbReference>
<dbReference type="AlphaFoldDB" id="A0A8J2Z184"/>
<evidence type="ECO:0000256" key="7">
    <source>
        <dbReference type="PIRSR" id="PIRSR000138-2"/>
    </source>
</evidence>
<keyword evidence="4" id="KW-0560">Oxidoreductase</keyword>